<accession>A0A1G9MXQ7</accession>
<dbReference type="Proteomes" id="UP000199068">
    <property type="component" value="Unassembled WGS sequence"/>
</dbReference>
<organism evidence="1 2">
    <name type="scientific">Romboutsia lituseburensis DSM 797</name>
    <dbReference type="NCBI Taxonomy" id="1121325"/>
    <lineage>
        <taxon>Bacteria</taxon>
        <taxon>Bacillati</taxon>
        <taxon>Bacillota</taxon>
        <taxon>Clostridia</taxon>
        <taxon>Peptostreptococcales</taxon>
        <taxon>Peptostreptococcaceae</taxon>
        <taxon>Romboutsia</taxon>
    </lineage>
</organism>
<proteinExistence type="predicted"/>
<dbReference type="Pfam" id="PF11536">
    <property type="entry name" value="DUF3226"/>
    <property type="match status" value="1"/>
</dbReference>
<dbReference type="InterPro" id="IPR024508">
    <property type="entry name" value="DUF3226"/>
</dbReference>
<gene>
    <name evidence="1" type="ORF">SAMN04515677_103388</name>
</gene>
<keyword evidence="2" id="KW-1185">Reference proteome</keyword>
<protein>
    <submittedName>
        <fullName evidence="1">Uncharacterized protein</fullName>
    </submittedName>
</protein>
<dbReference type="SUPFAM" id="SSF160945">
    <property type="entry name" value="PH0156-like"/>
    <property type="match status" value="1"/>
</dbReference>
<dbReference type="RefSeq" id="WP_092725075.1">
    <property type="nucleotide sequence ID" value="NZ_FNGW01000003.1"/>
</dbReference>
<reference evidence="1 2" key="1">
    <citation type="submission" date="2016-10" db="EMBL/GenBank/DDBJ databases">
        <authorList>
            <person name="de Groot N.N."/>
        </authorList>
    </citation>
    <scope>NUCLEOTIDE SEQUENCE [LARGE SCALE GENOMIC DNA]</scope>
    <source>
        <strain evidence="1 2">DSM 797</strain>
    </source>
</reference>
<evidence type="ECO:0000313" key="2">
    <source>
        <dbReference type="Proteomes" id="UP000199068"/>
    </source>
</evidence>
<sequence length="255" mass="29549">MRSFIFFVEGVHDVNCVARVLLLRHFKEANNIDQLPQMWKDRIPRTYPFINNRLDRHIPMPSFFMKNNLCVTIVSSNGATNIINDIDLYLSNMTKAELKQINGVCAIFDADQNSAQKSFDDKFKKYNKDMVINKKDFLVGHCRVRGEIINLNYYFFPDNSSKGTLENLLLEGAKVVYSDLLESVNEYLSKVDERHKYNWSISSENKVKVGCIANVFQPGGANQTSIRYDNWISDESMAFSYVIKKFYDFIVDLVE</sequence>
<dbReference type="STRING" id="1121325.SAMN04515677_103388"/>
<name>A0A1G9MXQ7_9FIRM</name>
<dbReference type="AlphaFoldDB" id="A0A1G9MXQ7"/>
<evidence type="ECO:0000313" key="1">
    <source>
        <dbReference type="EMBL" id="SDL78707.1"/>
    </source>
</evidence>
<dbReference type="EMBL" id="FNGW01000003">
    <property type="protein sequence ID" value="SDL78707.1"/>
    <property type="molecule type" value="Genomic_DNA"/>
</dbReference>